<dbReference type="CDD" id="cd12148">
    <property type="entry name" value="fungal_TF_MHR"/>
    <property type="match status" value="1"/>
</dbReference>
<reference evidence="8 9" key="2">
    <citation type="submission" date="2024-01" db="EMBL/GenBank/DDBJ databases">
        <title>Comparative genomics of Cryptococcus and Kwoniella reveals pathogenesis evolution and contrasting modes of karyotype evolution via chromosome fusion or intercentromeric recombination.</title>
        <authorList>
            <person name="Coelho M.A."/>
            <person name="David-Palma M."/>
            <person name="Shea T."/>
            <person name="Bowers K."/>
            <person name="Mcginley-Smith S."/>
            <person name="Mohammad A.W."/>
            <person name="Gnirke A."/>
            <person name="Yurkov A.M."/>
            <person name="Nowrousian M."/>
            <person name="Sun S."/>
            <person name="Cuomo C.A."/>
            <person name="Heitman J."/>
        </authorList>
    </citation>
    <scope>NUCLEOTIDE SEQUENCE [LARGE SCALE GENOMIC DNA]</scope>
    <source>
        <strain evidence="8 9">IND107</strain>
    </source>
</reference>
<feature type="region of interest" description="Disordered" evidence="6">
    <location>
        <begin position="1"/>
        <end position="43"/>
    </location>
</feature>
<dbReference type="InterPro" id="IPR050797">
    <property type="entry name" value="Carb_Metab_Trans_Reg"/>
</dbReference>
<keyword evidence="5" id="KW-0539">Nucleus</keyword>
<dbReference type="EMBL" id="ATAM02000001">
    <property type="protein sequence ID" value="KAL0255576.1"/>
    <property type="molecule type" value="Genomic_DNA"/>
</dbReference>
<evidence type="ECO:0000256" key="3">
    <source>
        <dbReference type="ARBA" id="ARBA00023125"/>
    </source>
</evidence>
<feature type="region of interest" description="Disordered" evidence="6">
    <location>
        <begin position="76"/>
        <end position="147"/>
    </location>
</feature>
<evidence type="ECO:0000256" key="1">
    <source>
        <dbReference type="ARBA" id="ARBA00022723"/>
    </source>
</evidence>
<evidence type="ECO:0000256" key="2">
    <source>
        <dbReference type="ARBA" id="ARBA00023015"/>
    </source>
</evidence>
<evidence type="ECO:0000256" key="5">
    <source>
        <dbReference type="ARBA" id="ARBA00023242"/>
    </source>
</evidence>
<evidence type="ECO:0000313" key="9">
    <source>
        <dbReference type="Proteomes" id="UP000054399"/>
    </source>
</evidence>
<dbReference type="Pfam" id="PF04082">
    <property type="entry name" value="Fungal_trans"/>
    <property type="match status" value="1"/>
</dbReference>
<dbReference type="SMART" id="SM00906">
    <property type="entry name" value="Fungal_trans"/>
    <property type="match status" value="1"/>
</dbReference>
<dbReference type="InterPro" id="IPR007219">
    <property type="entry name" value="XnlR_reg_dom"/>
</dbReference>
<keyword evidence="9" id="KW-1185">Reference proteome</keyword>
<dbReference type="RefSeq" id="XP_066616853.1">
    <property type="nucleotide sequence ID" value="XM_066754952.1"/>
</dbReference>
<feature type="compositionally biased region" description="Basic and acidic residues" evidence="6">
    <location>
        <begin position="100"/>
        <end position="120"/>
    </location>
</feature>
<feature type="region of interest" description="Disordered" evidence="6">
    <location>
        <begin position="188"/>
        <end position="244"/>
    </location>
</feature>
<protein>
    <recommendedName>
        <fullName evidence="7">Xylanolytic transcriptional activator regulatory domain-containing protein</fullName>
    </recommendedName>
</protein>
<feature type="compositionally biased region" description="Basic and acidic residues" evidence="6">
    <location>
        <begin position="215"/>
        <end position="230"/>
    </location>
</feature>
<keyword evidence="4" id="KW-0804">Transcription</keyword>
<feature type="compositionally biased region" description="Polar residues" evidence="6">
    <location>
        <begin position="7"/>
        <end position="28"/>
    </location>
</feature>
<evidence type="ECO:0000313" key="8">
    <source>
        <dbReference type="EMBL" id="KAL0255576.1"/>
    </source>
</evidence>
<organism evidence="8 9">
    <name type="scientific">Cryptococcus tetragattii IND107</name>
    <dbReference type="NCBI Taxonomy" id="1296105"/>
    <lineage>
        <taxon>Eukaryota</taxon>
        <taxon>Fungi</taxon>
        <taxon>Dikarya</taxon>
        <taxon>Basidiomycota</taxon>
        <taxon>Agaricomycotina</taxon>
        <taxon>Tremellomycetes</taxon>
        <taxon>Tremellales</taxon>
        <taxon>Cryptococcaceae</taxon>
        <taxon>Cryptococcus</taxon>
        <taxon>Cryptococcus gattii species complex</taxon>
    </lineage>
</organism>
<comment type="caution">
    <text evidence="8">The sequence shown here is derived from an EMBL/GenBank/DDBJ whole genome shotgun (WGS) entry which is preliminary data.</text>
</comment>
<keyword evidence="1" id="KW-0479">Metal-binding</keyword>
<feature type="domain" description="Xylanolytic transcriptional activator regulatory" evidence="7">
    <location>
        <begin position="370"/>
        <end position="444"/>
    </location>
</feature>
<sequence length="791" mass="88150">MRGGRLLTQQSNMSVTSAHSQNSISPSGVLSAPGAHSAQPETEAAGGDLRVRFARACDRCRHRKIKVSLRAAGVTCTSGMSRPTGVGRQRASRTSFSDMRNNHEAPTEKERTPSSREQRPINKGRKRRRDSEETDKTGSHSNSKITNVLDHLDTAHFFLSQEGMPRFAGSTSGLPILEATRRLLQTKPDSFDNEQSPMGEPNWSWLSSLLEDGEGSSKNDRESLLRRQERDEPEYFPGRDHASEQGREDIFARISEIIPPDLMASLVQTYVGKQWSTSLTQSFFADFYKWTSYSFAALVVSMCMLATRYTNDPRVLAEPDILASAGFQYFELFRQLRAQASTEDNVIQAIQSLFLAAQYHCVDNVPHQIAQGLFAEAAARLLDGGLHREISDIALGDSLEKETRTRTAWACYSWDKQLAAICGKPPLLRIWDYDVSLPEVFEETELTSTQHSENQDEKLCAIFIQQILLSVVLEKTLTSCTHHPEFDNCEMLNRWARSMRLEVEDTKALDDSMRLLTEWREALPLTMSDRSIAGRLASPMYSVEYEQIAIIEQTIEMLIAGRKLQLATLAKARENTSTTRREFARDAILEAGKHTLASAVKMGSAKLLGRCDILLAYRILMAGRFLLASLLSARADCNAKQEEEATRAVRAAVVLLRHFADVYPISLGSAEVLEETCRVCRVNISLPTATSPGHPRHNLYAWHRPLRLRDKDSNQKNGYPSHVRSPTNVMTGDAAADAIASMFSPVDAGFALGSIALPFPETGTEGEKQPDFSWLLPGGSVPYYFPSHPSQ</sequence>
<feature type="compositionally biased region" description="Basic and acidic residues" evidence="6">
    <location>
        <begin position="129"/>
        <end position="138"/>
    </location>
</feature>
<dbReference type="PANTHER" id="PTHR31668:SF26">
    <property type="entry name" value="GLUCOSE TRANSPORT TRANSCRIPTION REGULATOR RGT1-RELATED"/>
    <property type="match status" value="1"/>
</dbReference>
<accession>A0ABR3C726</accession>
<dbReference type="Proteomes" id="UP000054399">
    <property type="component" value="Unassembled WGS sequence"/>
</dbReference>
<evidence type="ECO:0000256" key="4">
    <source>
        <dbReference type="ARBA" id="ARBA00023163"/>
    </source>
</evidence>
<evidence type="ECO:0000259" key="7">
    <source>
        <dbReference type="SMART" id="SM00906"/>
    </source>
</evidence>
<dbReference type="GeneID" id="91987239"/>
<keyword evidence="3" id="KW-0238">DNA-binding</keyword>
<evidence type="ECO:0000256" key="6">
    <source>
        <dbReference type="SAM" id="MobiDB-lite"/>
    </source>
</evidence>
<proteinExistence type="predicted"/>
<keyword evidence="2" id="KW-0805">Transcription regulation</keyword>
<reference evidence="9" key="1">
    <citation type="submission" date="2015-01" db="EMBL/GenBank/DDBJ databases">
        <title>The Genome Sequence of Cryptococcus gattii MMRL2647.</title>
        <authorList>
            <consortium name="The Broad Institute Genomics Platform"/>
            <person name="Cuomo C."/>
            <person name="Litvintseva A."/>
            <person name="Chen Y."/>
            <person name="Heitman J."/>
            <person name="Sun S."/>
            <person name="Springer D."/>
            <person name="Dromer F."/>
            <person name="Young S."/>
            <person name="Zeng Q."/>
            <person name="Gargeya S."/>
            <person name="Abouelleil A."/>
            <person name="Alvarado L."/>
            <person name="Chapman S.B."/>
            <person name="Gainer-Dewar J."/>
            <person name="Goldberg J."/>
            <person name="Griggs A."/>
            <person name="Gujja S."/>
            <person name="Hansen M."/>
            <person name="Howarth C."/>
            <person name="Imamovic A."/>
            <person name="Larimer J."/>
            <person name="Murphy C."/>
            <person name="Naylor J."/>
            <person name="Pearson M."/>
            <person name="Priest M."/>
            <person name="Roberts A."/>
            <person name="Saif S."/>
            <person name="Shea T."/>
            <person name="Sykes S."/>
            <person name="Wortman J."/>
            <person name="Nusbaum C."/>
            <person name="Birren B."/>
        </authorList>
    </citation>
    <scope>NUCLEOTIDE SEQUENCE [LARGE SCALE GENOMIC DNA]</scope>
    <source>
        <strain evidence="9">IND107</strain>
    </source>
</reference>
<gene>
    <name evidence="8" type="ORF">I308_100381</name>
</gene>
<name>A0ABR3C726_9TREE</name>
<dbReference type="PANTHER" id="PTHR31668">
    <property type="entry name" value="GLUCOSE TRANSPORT TRANSCRIPTION REGULATOR RGT1-RELATED-RELATED"/>
    <property type="match status" value="1"/>
</dbReference>